<organism evidence="1 2">
    <name type="scientific">Pantoea phage PdC23</name>
    <dbReference type="NCBI Taxonomy" id="2894356"/>
    <lineage>
        <taxon>Viruses</taxon>
        <taxon>Duplodnaviria</taxon>
        <taxon>Heunggongvirae</taxon>
        <taxon>Uroviricota</taxon>
        <taxon>Caudoviricetes</taxon>
        <taxon>Felixviridae</taxon>
        <taxon>Certevirus</taxon>
        <taxon>Certevirus C23</taxon>
    </lineage>
</organism>
<protein>
    <submittedName>
        <fullName evidence="1">Uncharacterized protein</fullName>
    </submittedName>
</protein>
<sequence>MVAIFLETDMSEQRIADIIGKFSDADEEMVSDRVNKFYDPRKQLGVEVAIANMLQGYFDGQVINSVINSDDMQIRIDTMLRDVAYHVAAREYAIEIDNQNIEGKENE</sequence>
<name>A0AAE8YHI7_9CAUD</name>
<evidence type="ECO:0000313" key="2">
    <source>
        <dbReference type="Proteomes" id="UP000828384"/>
    </source>
</evidence>
<dbReference type="EMBL" id="OL396571">
    <property type="protein sequence ID" value="UGC97757.1"/>
    <property type="molecule type" value="Genomic_DNA"/>
</dbReference>
<proteinExistence type="predicted"/>
<keyword evidence="2" id="KW-1185">Reference proteome</keyword>
<dbReference type="Proteomes" id="UP000828384">
    <property type="component" value="Segment"/>
</dbReference>
<evidence type="ECO:0000313" key="1">
    <source>
        <dbReference type="EMBL" id="UGC97757.1"/>
    </source>
</evidence>
<accession>A0AAE8YHI7</accession>
<reference evidence="1" key="1">
    <citation type="journal article" date="2022" name="Curr. Microbiol.">
        <title>Isolation, Characterization, and Comparative Genomic Analysis of vB_Pd_C23, a Novel Bacteriophage of Pantoea dispersa.</title>
        <authorList>
            <person name="Grami E."/>
            <person name="Laadouze I."/>
            <person name="Ben Tiba S."/>
            <person name="Hafiane A."/>
            <person name="Sealey K.S."/>
            <person name="Saidi N."/>
        </authorList>
    </citation>
    <scope>NUCLEOTIDE SEQUENCE</scope>
</reference>
<gene>
    <name evidence="1" type="ORF">pdc_044</name>
</gene>